<dbReference type="Gene3D" id="3.40.50.720">
    <property type="entry name" value="NAD(P)-binding Rossmann-like Domain"/>
    <property type="match status" value="1"/>
</dbReference>
<evidence type="ECO:0000259" key="1">
    <source>
        <dbReference type="Pfam" id="PF01408"/>
    </source>
</evidence>
<dbReference type="Pfam" id="PF01408">
    <property type="entry name" value="GFO_IDH_MocA"/>
    <property type="match status" value="1"/>
</dbReference>
<comment type="caution">
    <text evidence="3">The sequence shown here is derived from an EMBL/GenBank/DDBJ whole genome shotgun (WGS) entry which is preliminary data.</text>
</comment>
<sequence>MKPVRMICLGAGARGMDAYAPYSLLAPDQLKFVAVADPLEQRRKAFAARYGVSESAVFADWKDALDAGIEADAALVATQDNHHVDPACYAMEKGYDVLLEKPIAKTEAELMRIYNTSLNTKKRAVVCHVLRYTRFFNTLKAIIDSGEIGDVVNIAHSENIGYWHMAHSFVRGNWRREDETSPMFLAKSCHDTDILLYLIGKDCKRVASFGSLKHFTAENAPEGSAERCLDCSVAATCPYSATRLYMIPFLTGWPVSVITDDISPAGRIKALREGPYGRCVYRCDNDVVDHQSTILEFEGGVTATMTVSAFTDFRHGRTIHIMGSHGEIRAKMSEETIEVTNFRTGSVRSTENPLPGGMSDGHGGGDMGLIGAFVRMELGEEGIVKSSIHDSIQSHLICIAAERSRHEHTVVDVDSKF</sequence>
<gene>
    <name evidence="3" type="primary">iolG_49</name>
    <name evidence="3" type="ORF">SDC9_69422</name>
</gene>
<protein>
    <submittedName>
        <fullName evidence="3">Inositol 2-dehydrogenase/D-chiro-inositol 3-dehydrogenase</fullName>
        <ecNumber evidence="3">1.1.1.18</ecNumber>
    </submittedName>
</protein>
<dbReference type="InterPro" id="IPR036291">
    <property type="entry name" value="NAD(P)-bd_dom_sf"/>
</dbReference>
<evidence type="ECO:0000259" key="2">
    <source>
        <dbReference type="Pfam" id="PF22725"/>
    </source>
</evidence>
<proteinExistence type="predicted"/>
<name>A0A644Y4U7_9ZZZZ</name>
<dbReference type="InterPro" id="IPR055170">
    <property type="entry name" value="GFO_IDH_MocA-like_dom"/>
</dbReference>
<dbReference type="EMBL" id="VSSQ01003926">
    <property type="protein sequence ID" value="MPM22961.1"/>
    <property type="molecule type" value="Genomic_DNA"/>
</dbReference>
<dbReference type="EC" id="1.1.1.18" evidence="3"/>
<evidence type="ECO:0000313" key="3">
    <source>
        <dbReference type="EMBL" id="MPM22961.1"/>
    </source>
</evidence>
<dbReference type="Gene3D" id="3.30.360.10">
    <property type="entry name" value="Dihydrodipicolinate Reductase, domain 2"/>
    <property type="match status" value="1"/>
</dbReference>
<dbReference type="Pfam" id="PF22725">
    <property type="entry name" value="GFO_IDH_MocA_C3"/>
    <property type="match status" value="1"/>
</dbReference>
<feature type="domain" description="GFO/IDH/MocA-like oxidoreductase" evidence="2">
    <location>
        <begin position="136"/>
        <end position="329"/>
    </location>
</feature>
<dbReference type="InterPro" id="IPR051450">
    <property type="entry name" value="Gfo/Idh/MocA_Oxidoreductases"/>
</dbReference>
<dbReference type="PANTHER" id="PTHR43377:SF2">
    <property type="entry name" value="BINDING ROSSMANN FOLD OXIDOREDUCTASE, PUTATIVE (AFU_ORTHOLOGUE AFUA_4G00560)-RELATED"/>
    <property type="match status" value="1"/>
</dbReference>
<accession>A0A644Y4U7</accession>
<dbReference type="GO" id="GO:0000166">
    <property type="term" value="F:nucleotide binding"/>
    <property type="evidence" value="ECO:0007669"/>
    <property type="project" value="InterPro"/>
</dbReference>
<dbReference type="GO" id="GO:0050112">
    <property type="term" value="F:inositol 2-dehydrogenase (NAD+) activity"/>
    <property type="evidence" value="ECO:0007669"/>
    <property type="project" value="UniProtKB-EC"/>
</dbReference>
<feature type="domain" description="Gfo/Idh/MocA-like oxidoreductase N-terminal" evidence="1">
    <location>
        <begin position="8"/>
        <end position="126"/>
    </location>
</feature>
<dbReference type="InterPro" id="IPR000683">
    <property type="entry name" value="Gfo/Idh/MocA-like_OxRdtase_N"/>
</dbReference>
<dbReference type="AlphaFoldDB" id="A0A644Y4U7"/>
<keyword evidence="3" id="KW-0560">Oxidoreductase</keyword>
<dbReference type="SUPFAM" id="SSF51735">
    <property type="entry name" value="NAD(P)-binding Rossmann-fold domains"/>
    <property type="match status" value="1"/>
</dbReference>
<reference evidence="3" key="1">
    <citation type="submission" date="2019-08" db="EMBL/GenBank/DDBJ databases">
        <authorList>
            <person name="Kucharzyk K."/>
            <person name="Murdoch R.W."/>
            <person name="Higgins S."/>
            <person name="Loffler F."/>
        </authorList>
    </citation>
    <scope>NUCLEOTIDE SEQUENCE</scope>
</reference>
<dbReference type="PANTHER" id="PTHR43377">
    <property type="entry name" value="BILIVERDIN REDUCTASE A"/>
    <property type="match status" value="1"/>
</dbReference>
<organism evidence="3">
    <name type="scientific">bioreactor metagenome</name>
    <dbReference type="NCBI Taxonomy" id="1076179"/>
    <lineage>
        <taxon>unclassified sequences</taxon>
        <taxon>metagenomes</taxon>
        <taxon>ecological metagenomes</taxon>
    </lineage>
</organism>
<dbReference type="SUPFAM" id="SSF55347">
    <property type="entry name" value="Glyceraldehyde-3-phosphate dehydrogenase-like, C-terminal domain"/>
    <property type="match status" value="1"/>
</dbReference>